<evidence type="ECO:0000313" key="10">
    <source>
        <dbReference type="WBParaSite" id="GPUH_0000526301-mRNA-1"/>
    </source>
</evidence>
<evidence type="ECO:0000256" key="2">
    <source>
        <dbReference type="ARBA" id="ARBA00013019"/>
    </source>
</evidence>
<dbReference type="PANTHER" id="PTHR23429:SF0">
    <property type="entry name" value="GLUCOSE-6-PHOSPHATE 1-DEHYDROGENASE"/>
    <property type="match status" value="1"/>
</dbReference>
<dbReference type="Gene3D" id="3.30.360.10">
    <property type="entry name" value="Dihydrodipicolinate Reductase, domain 2"/>
    <property type="match status" value="1"/>
</dbReference>
<evidence type="ECO:0000256" key="6">
    <source>
        <dbReference type="ARBA" id="ARBA00047696"/>
    </source>
</evidence>
<protein>
    <recommendedName>
        <fullName evidence="2">glucose-6-phosphate dehydrogenase (NADP(+))</fullName>
        <ecNumber evidence="2">1.1.1.49</ecNumber>
    </recommendedName>
</protein>
<comment type="catalytic activity">
    <reaction evidence="6">
        <text>D-glucose 6-phosphate + NADP(+) = 6-phospho-D-glucono-1,5-lactone + NADPH + H(+)</text>
        <dbReference type="Rhea" id="RHEA:15841"/>
        <dbReference type="ChEBI" id="CHEBI:15378"/>
        <dbReference type="ChEBI" id="CHEBI:57783"/>
        <dbReference type="ChEBI" id="CHEBI:57955"/>
        <dbReference type="ChEBI" id="CHEBI:58349"/>
        <dbReference type="ChEBI" id="CHEBI:61548"/>
        <dbReference type="EC" id="1.1.1.49"/>
    </reaction>
    <physiologicalReaction direction="left-to-right" evidence="6">
        <dbReference type="Rhea" id="RHEA:15842"/>
    </physiologicalReaction>
</comment>
<proteinExistence type="predicted"/>
<evidence type="ECO:0000256" key="3">
    <source>
        <dbReference type="ARBA" id="ARBA00022857"/>
    </source>
</evidence>
<dbReference type="GO" id="GO:0009051">
    <property type="term" value="P:pentose-phosphate shunt, oxidative branch"/>
    <property type="evidence" value="ECO:0007669"/>
    <property type="project" value="TreeGrafter"/>
</dbReference>
<dbReference type="InterPro" id="IPR022675">
    <property type="entry name" value="G6P_DH_C"/>
</dbReference>
<comment type="pathway">
    <text evidence="1">Carbohydrate degradation; pentose phosphate pathway.</text>
</comment>
<dbReference type="WBParaSite" id="GPUH_0000526301-mRNA-1">
    <property type="protein sequence ID" value="GPUH_0000526301-mRNA-1"/>
    <property type="gene ID" value="GPUH_0000526301"/>
</dbReference>
<dbReference type="PANTHER" id="PTHR23429">
    <property type="entry name" value="GLUCOSE-6-PHOSPHATE 1-DEHYDROGENASE G6PD"/>
    <property type="match status" value="1"/>
</dbReference>
<dbReference type="Pfam" id="PF02781">
    <property type="entry name" value="G6PD_C"/>
    <property type="match status" value="1"/>
</dbReference>
<feature type="domain" description="Glucose-6-phosphate dehydrogenase C-terminal" evidence="7">
    <location>
        <begin position="22"/>
        <end position="96"/>
    </location>
</feature>
<keyword evidence="9" id="KW-1185">Reference proteome</keyword>
<dbReference type="SUPFAM" id="SSF55347">
    <property type="entry name" value="Glyceraldehyde-3-phosphate dehydrogenase-like, C-terminal domain"/>
    <property type="match status" value="1"/>
</dbReference>
<evidence type="ECO:0000256" key="1">
    <source>
        <dbReference type="ARBA" id="ARBA00004959"/>
    </source>
</evidence>
<organism evidence="10">
    <name type="scientific">Gongylonema pulchrum</name>
    <dbReference type="NCBI Taxonomy" id="637853"/>
    <lineage>
        <taxon>Eukaryota</taxon>
        <taxon>Metazoa</taxon>
        <taxon>Ecdysozoa</taxon>
        <taxon>Nematoda</taxon>
        <taxon>Chromadorea</taxon>
        <taxon>Rhabditida</taxon>
        <taxon>Spirurina</taxon>
        <taxon>Spiruromorpha</taxon>
        <taxon>Spiruroidea</taxon>
        <taxon>Gongylonematidae</taxon>
        <taxon>Gongylonema</taxon>
    </lineage>
</organism>
<dbReference type="AlphaFoldDB" id="A0A183D965"/>
<dbReference type="GO" id="GO:0005829">
    <property type="term" value="C:cytosol"/>
    <property type="evidence" value="ECO:0007669"/>
    <property type="project" value="TreeGrafter"/>
</dbReference>
<dbReference type="GO" id="GO:0050661">
    <property type="term" value="F:NADP binding"/>
    <property type="evidence" value="ECO:0007669"/>
    <property type="project" value="InterPro"/>
</dbReference>
<dbReference type="InterPro" id="IPR001282">
    <property type="entry name" value="G6P_DH"/>
</dbReference>
<dbReference type="Proteomes" id="UP000271098">
    <property type="component" value="Unassembled WGS sequence"/>
</dbReference>
<name>A0A183D965_9BILA</name>
<dbReference type="EC" id="1.1.1.49" evidence="2"/>
<evidence type="ECO:0000256" key="5">
    <source>
        <dbReference type="ARBA" id="ARBA00023277"/>
    </source>
</evidence>
<evidence type="ECO:0000259" key="7">
    <source>
        <dbReference type="Pfam" id="PF02781"/>
    </source>
</evidence>
<reference evidence="8 9" key="2">
    <citation type="submission" date="2018-11" db="EMBL/GenBank/DDBJ databases">
        <authorList>
            <consortium name="Pathogen Informatics"/>
        </authorList>
    </citation>
    <scope>NUCLEOTIDE SEQUENCE [LARGE SCALE GENOMIC DNA]</scope>
</reference>
<dbReference type="GO" id="GO:0004345">
    <property type="term" value="F:glucose-6-phosphate dehydrogenase activity"/>
    <property type="evidence" value="ECO:0007669"/>
    <property type="project" value="UniProtKB-EC"/>
</dbReference>
<evidence type="ECO:0000313" key="8">
    <source>
        <dbReference type="EMBL" id="VDK49897.1"/>
    </source>
</evidence>
<gene>
    <name evidence="8" type="ORF">GPUH_LOCUS5256</name>
</gene>
<dbReference type="EMBL" id="UYRT01010887">
    <property type="protein sequence ID" value="VDK49897.1"/>
    <property type="molecule type" value="Genomic_DNA"/>
</dbReference>
<accession>A0A183D965</accession>
<sequence length="96" mass="10703">MHNKTKTCTGPIGSSLENTFRVSVKVMKCIKPVKMEDIILGQYVRDPQAKEGDACLGYRDDKDVPEDSVTPTYALAVLKVDNERWDGVPFILKCGK</sequence>
<reference evidence="10" key="1">
    <citation type="submission" date="2016-06" db="UniProtKB">
        <authorList>
            <consortium name="WormBaseParasite"/>
        </authorList>
    </citation>
    <scope>IDENTIFICATION</scope>
</reference>
<keyword evidence="5" id="KW-0119">Carbohydrate metabolism</keyword>
<keyword evidence="4" id="KW-0560">Oxidoreductase</keyword>
<dbReference type="OrthoDB" id="60984at2759"/>
<keyword evidence="3" id="KW-0521">NADP</keyword>
<dbReference type="GO" id="GO:0006006">
    <property type="term" value="P:glucose metabolic process"/>
    <property type="evidence" value="ECO:0007669"/>
    <property type="project" value="InterPro"/>
</dbReference>
<evidence type="ECO:0000313" key="9">
    <source>
        <dbReference type="Proteomes" id="UP000271098"/>
    </source>
</evidence>
<evidence type="ECO:0000256" key="4">
    <source>
        <dbReference type="ARBA" id="ARBA00023002"/>
    </source>
</evidence>